<dbReference type="OrthoDB" id="5953391at2"/>
<organism evidence="1 2">
    <name type="scientific">Dyella solisilvae</name>
    <dbReference type="NCBI Taxonomy" id="1920168"/>
    <lineage>
        <taxon>Bacteria</taxon>
        <taxon>Pseudomonadati</taxon>
        <taxon>Pseudomonadota</taxon>
        <taxon>Gammaproteobacteria</taxon>
        <taxon>Lysobacterales</taxon>
        <taxon>Rhodanobacteraceae</taxon>
        <taxon>Dyella</taxon>
    </lineage>
</organism>
<reference evidence="1 2" key="1">
    <citation type="submission" date="2018-07" db="EMBL/GenBank/DDBJ databases">
        <title>Dyella solisilvae sp. nov., isolated from the pine and broad-leaved mixed forest soil.</title>
        <authorList>
            <person name="Gao Z."/>
            <person name="Qiu L."/>
        </authorList>
    </citation>
    <scope>NUCLEOTIDE SEQUENCE [LARGE SCALE GENOMIC DNA]</scope>
    <source>
        <strain evidence="1 2">DHG54</strain>
    </source>
</reference>
<protein>
    <submittedName>
        <fullName evidence="1">Uncharacterized protein</fullName>
    </submittedName>
</protein>
<dbReference type="AlphaFoldDB" id="A0A370K7Y5"/>
<name>A0A370K7Y5_9GAMM</name>
<comment type="caution">
    <text evidence="1">The sequence shown here is derived from an EMBL/GenBank/DDBJ whole genome shotgun (WGS) entry which is preliminary data.</text>
</comment>
<gene>
    <name evidence="1" type="ORF">DVT68_09615</name>
</gene>
<accession>A0A370K7Y5</accession>
<dbReference type="Proteomes" id="UP000254711">
    <property type="component" value="Unassembled WGS sequence"/>
</dbReference>
<dbReference type="EMBL" id="QQSY01000002">
    <property type="protein sequence ID" value="RDI98762.1"/>
    <property type="molecule type" value="Genomic_DNA"/>
</dbReference>
<evidence type="ECO:0000313" key="1">
    <source>
        <dbReference type="EMBL" id="RDI98762.1"/>
    </source>
</evidence>
<sequence length="188" mass="20503">MAAVLVALALQGCAETPAVLSRTEQQSLKAMKLFGEDASPRFTAYLSCTSEDESCATVNKLFSEWANKRQITLHLIEPDDTIFKGVAVSSSKAVSEPYRLAIQINTLLAPSFFQLRGGTYPIGGYYPPRVGYRGTVYVVDARTGAILQEFPVHHEITANPNDTANGYIQTVVGALIANLDPTYRISDR</sequence>
<evidence type="ECO:0000313" key="2">
    <source>
        <dbReference type="Proteomes" id="UP000254711"/>
    </source>
</evidence>
<keyword evidence="2" id="KW-1185">Reference proteome</keyword>
<proteinExistence type="predicted"/>
<dbReference type="RefSeq" id="WP_114824851.1">
    <property type="nucleotide sequence ID" value="NZ_QQSY01000002.1"/>
</dbReference>